<proteinExistence type="predicted"/>
<dbReference type="AlphaFoldDB" id="A0A3Q2HKU9"/>
<feature type="region of interest" description="Disordered" evidence="1">
    <location>
        <begin position="238"/>
        <end position="272"/>
    </location>
</feature>
<dbReference type="PANTHER" id="PTHR35081:SF1">
    <property type="entry name" value="COILED-COIL DOMAIN-CONTAINING PROTEIN 105"/>
    <property type="match status" value="1"/>
</dbReference>
<dbReference type="GO" id="GO:0036126">
    <property type="term" value="C:sperm flagellum"/>
    <property type="evidence" value="ECO:0007669"/>
    <property type="project" value="Ensembl"/>
</dbReference>
<gene>
    <name evidence="4" type="primary">CCDC105</name>
    <name evidence="2" type="synonym">TEKTL1</name>
</gene>
<dbReference type="GeneTree" id="ENSGT00390000003207"/>
<feature type="compositionally biased region" description="Pro residues" evidence="1">
    <location>
        <begin position="258"/>
        <end position="267"/>
    </location>
</feature>
<reference evidence="2" key="3">
    <citation type="submission" date="2025-09" db="UniProtKB">
        <authorList>
            <consortium name="Ensembl"/>
        </authorList>
    </citation>
    <scope>IDENTIFICATION</scope>
    <source>
        <strain evidence="2">Thoroughbred</strain>
    </source>
</reference>
<dbReference type="Proteomes" id="UP000002281">
    <property type="component" value="Chromosome 21"/>
</dbReference>
<protein>
    <submittedName>
        <fullName evidence="2">Coiled-coil domain containing 105</fullName>
    </submittedName>
</protein>
<reference evidence="2" key="2">
    <citation type="submission" date="2025-08" db="UniProtKB">
        <authorList>
            <consortium name="Ensembl"/>
        </authorList>
    </citation>
    <scope>IDENTIFICATION</scope>
    <source>
        <strain evidence="2">Thoroughbred</strain>
    </source>
</reference>
<dbReference type="InterPro" id="IPR038949">
    <property type="entry name" value="TEKTL1"/>
</dbReference>
<dbReference type="Bgee" id="ENSECAG00000008463">
    <property type="expression patterns" value="Expressed in zone of skin and 5 other cell types or tissues"/>
</dbReference>
<evidence type="ECO:0000256" key="1">
    <source>
        <dbReference type="SAM" id="MobiDB-lite"/>
    </source>
</evidence>
<dbReference type="VGNC" id="VGNC:16107">
    <property type="gene designation" value="CCDC105"/>
</dbReference>
<dbReference type="InParanoid" id="A0A3Q2HKU9"/>
<sequence>MPVLIPPTEHSRDLRVGAPAWREAAKATTRKAHQLTDRCRQEAVTVWQPKDSVQDPSMERHLCRAAYVLPWRFHVEMLKGGGTLEKPPPGEGVTLWKDKMKPPAWHARLPLPMHRDALALQTAEVAHAHARGARLTAARLCRAQHQINGQVRLLQRQREATDHRLSEVRKGLLINQQSVKLRGYRPKSEKLPDRADSMLTWEKEKLKSMKRKMEKDMEKSEALLKTQKWMGEGLSLGARHRTQPTDTQDREAATSPYCFPPPPPPPGLLKASGQRTLASCRDTLVFCCKERLQAVDLMNQPLDKVLEQAGRHSWVNLSRVPSPRTQGLKTPPPDPVGTYTPECAAALYEAKRLLLESKDTLLEMAKNEEDIQEQQQQIGDRVCASIAKKTRETSELMERMNMTLGLMRGTIHRCTKFNQEMYITRDLIKGPLSKSHLETREKLDRPLVRVYQRHVGTQLPEATRLAQGTDKVQRHISHMEKNLKELLAKRKDLTWSLNCKKIGRDVDYNVVRLRLRQQHPHVCYEQAQRLVSDWDPRTPPPRAESPATQ</sequence>
<dbReference type="GO" id="GO:0030317">
    <property type="term" value="P:flagellated sperm motility"/>
    <property type="evidence" value="ECO:0007669"/>
    <property type="project" value="Ensembl"/>
</dbReference>
<dbReference type="ExpressionAtlas" id="A0A3Q2HKU9">
    <property type="expression patterns" value="baseline"/>
</dbReference>
<reference evidence="2 3" key="1">
    <citation type="journal article" date="2009" name="Science">
        <title>Genome sequence, comparative analysis, and population genetics of the domestic horse.</title>
        <authorList>
            <consortium name="Broad Institute Genome Sequencing Platform"/>
            <consortium name="Broad Institute Whole Genome Assembly Team"/>
            <person name="Wade C.M."/>
            <person name="Giulotto E."/>
            <person name="Sigurdsson S."/>
            <person name="Zoli M."/>
            <person name="Gnerre S."/>
            <person name="Imsland F."/>
            <person name="Lear T.L."/>
            <person name="Adelson D.L."/>
            <person name="Bailey E."/>
            <person name="Bellone R.R."/>
            <person name="Bloecker H."/>
            <person name="Distl O."/>
            <person name="Edgar R.C."/>
            <person name="Garber M."/>
            <person name="Leeb T."/>
            <person name="Mauceli E."/>
            <person name="MacLeod J.N."/>
            <person name="Penedo M.C.T."/>
            <person name="Raison J.M."/>
            <person name="Sharpe T."/>
            <person name="Vogel J."/>
            <person name="Andersson L."/>
            <person name="Antczak D.F."/>
            <person name="Biagi T."/>
            <person name="Binns M.M."/>
            <person name="Chowdhary B.P."/>
            <person name="Coleman S.J."/>
            <person name="Della Valle G."/>
            <person name="Fryc S."/>
            <person name="Guerin G."/>
            <person name="Hasegawa T."/>
            <person name="Hill E.W."/>
            <person name="Jurka J."/>
            <person name="Kiialainen A."/>
            <person name="Lindgren G."/>
            <person name="Liu J."/>
            <person name="Magnani E."/>
            <person name="Mickelson J.R."/>
            <person name="Murray J."/>
            <person name="Nergadze S.G."/>
            <person name="Onofrio R."/>
            <person name="Pedroni S."/>
            <person name="Piras M.F."/>
            <person name="Raudsepp T."/>
            <person name="Rocchi M."/>
            <person name="Roeed K.H."/>
            <person name="Ryder O.A."/>
            <person name="Searle S."/>
            <person name="Skow L."/>
            <person name="Swinburne J.E."/>
            <person name="Syvaenen A.C."/>
            <person name="Tozaki T."/>
            <person name="Valberg S.J."/>
            <person name="Vaudin M."/>
            <person name="White J.R."/>
            <person name="Zody M.C."/>
            <person name="Lander E.S."/>
            <person name="Lindblad-Toh K."/>
        </authorList>
    </citation>
    <scope>NUCLEOTIDE SEQUENCE [LARGE SCALE GENOMIC DNA]</scope>
    <source>
        <strain evidence="2 3">Thoroughbred</strain>
    </source>
</reference>
<dbReference type="STRING" id="9796.ENSECAP00000035375"/>
<organism evidence="2 3">
    <name type="scientific">Equus caballus</name>
    <name type="common">Horse</name>
    <dbReference type="NCBI Taxonomy" id="9796"/>
    <lineage>
        <taxon>Eukaryota</taxon>
        <taxon>Metazoa</taxon>
        <taxon>Chordata</taxon>
        <taxon>Craniata</taxon>
        <taxon>Vertebrata</taxon>
        <taxon>Euteleostomi</taxon>
        <taxon>Mammalia</taxon>
        <taxon>Eutheria</taxon>
        <taxon>Laurasiatheria</taxon>
        <taxon>Perissodactyla</taxon>
        <taxon>Equidae</taxon>
        <taxon>Equus</taxon>
    </lineage>
</organism>
<evidence type="ECO:0000313" key="2">
    <source>
        <dbReference type="Ensembl" id="ENSECAP00000035375.2"/>
    </source>
</evidence>
<evidence type="ECO:0000313" key="3">
    <source>
        <dbReference type="Proteomes" id="UP000002281"/>
    </source>
</evidence>
<dbReference type="PANTHER" id="PTHR35081">
    <property type="entry name" value="COILED-COIL DOMAIN-CONTAINING PROTEIN 105"/>
    <property type="match status" value="1"/>
</dbReference>
<dbReference type="Ensembl" id="ENSECAT00000041916.3">
    <property type="protein sequence ID" value="ENSECAP00000035375.2"/>
    <property type="gene ID" value="ENSECAG00000008463.4"/>
</dbReference>
<dbReference type="FunCoup" id="A0A3Q2HKU9">
    <property type="interactions" value="95"/>
</dbReference>
<feature type="region of interest" description="Disordered" evidence="1">
    <location>
        <begin position="318"/>
        <end position="337"/>
    </location>
</feature>
<dbReference type="GO" id="GO:0160112">
    <property type="term" value="C:axonemal B tubule inner sheath"/>
    <property type="evidence" value="ECO:0007669"/>
    <property type="project" value="Ensembl"/>
</dbReference>
<evidence type="ECO:0000313" key="4">
    <source>
        <dbReference type="VGNC" id="VGNC:16107"/>
    </source>
</evidence>
<keyword evidence="3" id="KW-1185">Reference proteome</keyword>
<dbReference type="PaxDb" id="9796-ENSECAP00000035375"/>
<accession>A0A3Q2HKU9</accession>
<name>A0A3Q2HKU9_HORSE</name>